<protein>
    <recommendedName>
        <fullName evidence="4">Hyaluronan/mRNA-binding protein domain-containing protein</fullName>
    </recommendedName>
</protein>
<feature type="compositionally biased region" description="Polar residues" evidence="1">
    <location>
        <begin position="427"/>
        <end position="437"/>
    </location>
</feature>
<feature type="compositionally biased region" description="Basic residues" evidence="1">
    <location>
        <begin position="194"/>
        <end position="208"/>
    </location>
</feature>
<feature type="compositionally biased region" description="Low complexity" evidence="1">
    <location>
        <begin position="459"/>
        <end position="471"/>
    </location>
</feature>
<feature type="compositionally biased region" description="Basic and acidic residues" evidence="1">
    <location>
        <begin position="158"/>
        <end position="183"/>
    </location>
</feature>
<feature type="compositionally biased region" description="Basic and acidic residues" evidence="1">
    <location>
        <begin position="230"/>
        <end position="253"/>
    </location>
</feature>
<dbReference type="HOGENOM" id="CLU_516207_0_0_1"/>
<dbReference type="EnsemblPlants" id="OB0208G10020.1">
    <property type="protein sequence ID" value="OB0208G10020.1"/>
    <property type="gene ID" value="OB0208G10020"/>
</dbReference>
<dbReference type="STRING" id="4533.J3L8G7"/>
<sequence>MPNPFDLLSLAEGEYGEAAVAIVVGAANPDLNPSPSCKNGKELSKGQENVRAGHSYNYEHYNRCCSNYSGGYGYHNKNYNATGYYNGGYQRMHQGNDQYQRNRNYYNDGGYGQYQVENYSDGHNKKKNFQYMPKEKHVSGTSSTCSAENKTEEKLVELGSKECTRDVAKDDSKKEGGDPEKKEKGNRKCVSGSLKKKLRKKRDVKGKTGKGPEIAEVFKDEEKTEITLEEYEKMREEKRKTLDASKSEGRKVTSEVFEGMQLLEKKNLEDGNAAKKAENKQRKEGGVKQAKTPKAINLNDFIKPTDGQAYYPRPRRVQENFSQQYCSGGFRQNSRDNSSEPQRDNGDRGGNSRGNSGYQVGYQQGGFNGNVRFHQNREVCYGNGGYQRDQAYPRSNGGNHQGRGYSSNNGYSINGGNRRGGHQGNNDDMNQSNSVLSAANLPALTGSSPASAGTTEKVQPAPAQAQAQTQACLASGAKTKAASQVQTKAQT</sequence>
<dbReference type="OrthoDB" id="686299at2759"/>
<feature type="compositionally biased region" description="Polar residues" evidence="1">
    <location>
        <begin position="481"/>
        <end position="491"/>
    </location>
</feature>
<evidence type="ECO:0000313" key="3">
    <source>
        <dbReference type="Proteomes" id="UP000006038"/>
    </source>
</evidence>
<dbReference type="Gramene" id="OB0208G10020.1">
    <property type="protein sequence ID" value="OB0208G10020.1"/>
    <property type="gene ID" value="OB0208G10020"/>
</dbReference>
<gene>
    <name evidence="2" type="primary">LOC102722180</name>
</gene>
<dbReference type="eggNOG" id="KOG2945">
    <property type="taxonomic scope" value="Eukaryota"/>
</dbReference>
<dbReference type="PANTHER" id="PTHR12299:SF68">
    <property type="entry name" value="OS01G0721900 PROTEIN"/>
    <property type="match status" value="1"/>
</dbReference>
<accession>J3L8G7</accession>
<dbReference type="OMA" id="RGYNGNN"/>
<evidence type="ECO:0000313" key="2">
    <source>
        <dbReference type="EnsemblPlants" id="OB0208G10020.1"/>
    </source>
</evidence>
<evidence type="ECO:0000256" key="1">
    <source>
        <dbReference type="SAM" id="MobiDB-lite"/>
    </source>
</evidence>
<feature type="region of interest" description="Disordered" evidence="1">
    <location>
        <begin position="230"/>
        <end position="369"/>
    </location>
</feature>
<dbReference type="GO" id="GO:0005737">
    <property type="term" value="C:cytoplasm"/>
    <property type="evidence" value="ECO:0007669"/>
    <property type="project" value="TreeGrafter"/>
</dbReference>
<dbReference type="Proteomes" id="UP000006038">
    <property type="component" value="Unassembled WGS sequence"/>
</dbReference>
<dbReference type="AlphaFoldDB" id="J3L8G7"/>
<keyword evidence="3" id="KW-1185">Reference proteome</keyword>
<reference evidence="2" key="1">
    <citation type="submission" date="2015-06" db="UniProtKB">
        <authorList>
            <consortium name="EnsemblPlants"/>
        </authorList>
    </citation>
    <scope>IDENTIFICATION</scope>
</reference>
<dbReference type="RefSeq" id="XP_006665088.1">
    <property type="nucleotide sequence ID" value="XM_006665025.2"/>
</dbReference>
<feature type="compositionally biased region" description="Basic and acidic residues" evidence="1">
    <location>
        <begin position="263"/>
        <end position="286"/>
    </location>
</feature>
<dbReference type="KEGG" id="obr:102722180"/>
<proteinExistence type="predicted"/>
<dbReference type="GO" id="GO:0005634">
    <property type="term" value="C:nucleus"/>
    <property type="evidence" value="ECO:0007669"/>
    <property type="project" value="TreeGrafter"/>
</dbReference>
<name>J3L8G7_ORYBR</name>
<dbReference type="GO" id="GO:0003723">
    <property type="term" value="F:RNA binding"/>
    <property type="evidence" value="ECO:0007669"/>
    <property type="project" value="InterPro"/>
</dbReference>
<feature type="region of interest" description="Disordered" evidence="1">
    <location>
        <begin position="384"/>
        <end position="491"/>
    </location>
</feature>
<feature type="compositionally biased region" description="Basic and acidic residues" evidence="1">
    <location>
        <begin position="333"/>
        <end position="347"/>
    </location>
</feature>
<dbReference type="PANTHER" id="PTHR12299">
    <property type="entry name" value="HYALURONIC ACID-BINDING PROTEIN 4"/>
    <property type="match status" value="1"/>
</dbReference>
<feature type="region of interest" description="Disordered" evidence="1">
    <location>
        <begin position="158"/>
        <end position="210"/>
    </location>
</feature>
<evidence type="ECO:0008006" key="4">
    <source>
        <dbReference type="Google" id="ProtNLM"/>
    </source>
</evidence>
<organism evidence="2">
    <name type="scientific">Oryza brachyantha</name>
    <name type="common">malo sina</name>
    <dbReference type="NCBI Taxonomy" id="4533"/>
    <lineage>
        <taxon>Eukaryota</taxon>
        <taxon>Viridiplantae</taxon>
        <taxon>Streptophyta</taxon>
        <taxon>Embryophyta</taxon>
        <taxon>Tracheophyta</taxon>
        <taxon>Spermatophyta</taxon>
        <taxon>Magnoliopsida</taxon>
        <taxon>Liliopsida</taxon>
        <taxon>Poales</taxon>
        <taxon>Poaceae</taxon>
        <taxon>BOP clade</taxon>
        <taxon>Oryzoideae</taxon>
        <taxon>Oryzeae</taxon>
        <taxon>Oryzinae</taxon>
        <taxon>Oryza</taxon>
    </lineage>
</organism>
<feature type="compositionally biased region" description="Polar residues" evidence="1">
    <location>
        <begin position="319"/>
        <end position="332"/>
    </location>
</feature>
<dbReference type="InterPro" id="IPR039764">
    <property type="entry name" value="HABP4/SERBP1-like"/>
</dbReference>
<dbReference type="GeneID" id="102722180"/>
<feature type="compositionally biased region" description="Low complexity" evidence="1">
    <location>
        <begin position="402"/>
        <end position="416"/>
    </location>
</feature>
<feature type="compositionally biased region" description="Polar residues" evidence="1">
    <location>
        <begin position="445"/>
        <end position="457"/>
    </location>
</feature>